<evidence type="ECO:0000313" key="2">
    <source>
        <dbReference type="EMBL" id="GHA72121.1"/>
    </source>
</evidence>
<proteinExistence type="predicted"/>
<gene>
    <name evidence="2" type="ORF">GCM10010345_88880</name>
</gene>
<name>A0ABQ3DG30_9ACTN</name>
<reference evidence="3" key="1">
    <citation type="journal article" date="2019" name="Int. J. Syst. Evol. Microbiol.">
        <title>The Global Catalogue of Microorganisms (GCM) 10K type strain sequencing project: providing services to taxonomists for standard genome sequencing and annotation.</title>
        <authorList>
            <consortium name="The Broad Institute Genomics Platform"/>
            <consortium name="The Broad Institute Genome Sequencing Center for Infectious Disease"/>
            <person name="Wu L."/>
            <person name="Ma J."/>
        </authorList>
    </citation>
    <scope>NUCLEOTIDE SEQUENCE [LARGE SCALE GENOMIC DNA]</scope>
    <source>
        <strain evidence="3">JCM 4733</strain>
    </source>
</reference>
<accession>A0ABQ3DG30</accession>
<comment type="caution">
    <text evidence="2">The sequence shown here is derived from an EMBL/GenBank/DDBJ whole genome shotgun (WGS) entry which is preliminary data.</text>
</comment>
<organism evidence="2 3">
    <name type="scientific">Streptomyces canarius</name>
    <dbReference type="NCBI Taxonomy" id="285453"/>
    <lineage>
        <taxon>Bacteria</taxon>
        <taxon>Bacillati</taxon>
        <taxon>Actinomycetota</taxon>
        <taxon>Actinomycetes</taxon>
        <taxon>Kitasatosporales</taxon>
        <taxon>Streptomycetaceae</taxon>
        <taxon>Streptomyces</taxon>
    </lineage>
</organism>
<dbReference type="Proteomes" id="UP000653644">
    <property type="component" value="Unassembled WGS sequence"/>
</dbReference>
<evidence type="ECO:0000256" key="1">
    <source>
        <dbReference type="SAM" id="MobiDB-lite"/>
    </source>
</evidence>
<evidence type="ECO:0000313" key="3">
    <source>
        <dbReference type="Proteomes" id="UP000653644"/>
    </source>
</evidence>
<sequence length="125" mass="13224">MPDDLSVVLGDERETVLGRDGVPQGIDQVGHDKAMVTEGLQVNIPHGLSVTGKLFAKIHARRVEAPPGGLHTFLEPEGHPASDHSVAPDQHPNRTLASTGRRFADAALACVSAYWPAASSASPCW</sequence>
<keyword evidence="3" id="KW-1185">Reference proteome</keyword>
<feature type="region of interest" description="Disordered" evidence="1">
    <location>
        <begin position="67"/>
        <end position="98"/>
    </location>
</feature>
<protein>
    <submittedName>
        <fullName evidence="2">Uncharacterized protein</fullName>
    </submittedName>
</protein>
<dbReference type="EMBL" id="BMVN01000084">
    <property type="protein sequence ID" value="GHA72121.1"/>
    <property type="molecule type" value="Genomic_DNA"/>
</dbReference>